<feature type="compositionally biased region" description="Low complexity" evidence="1">
    <location>
        <begin position="393"/>
        <end position="419"/>
    </location>
</feature>
<protein>
    <recommendedName>
        <fullName evidence="2">Retrotransposon gag domain-containing protein</fullName>
    </recommendedName>
</protein>
<dbReference type="AlphaFoldDB" id="A0AAW1JP05"/>
<name>A0AAW1JP05_SAPOF</name>
<reference evidence="3" key="1">
    <citation type="submission" date="2024-03" db="EMBL/GenBank/DDBJ databases">
        <title>WGS assembly of Saponaria officinalis var. Norfolk2.</title>
        <authorList>
            <person name="Jenkins J."/>
            <person name="Shu S."/>
            <person name="Grimwood J."/>
            <person name="Barry K."/>
            <person name="Goodstein D."/>
            <person name="Schmutz J."/>
            <person name="Leebens-Mack J."/>
            <person name="Osbourn A."/>
        </authorList>
    </citation>
    <scope>NUCLEOTIDE SEQUENCE [LARGE SCALE GENOMIC DNA]</scope>
    <source>
        <strain evidence="3">JIC</strain>
    </source>
</reference>
<organism evidence="3 4">
    <name type="scientific">Saponaria officinalis</name>
    <name type="common">Common soapwort</name>
    <name type="synonym">Lychnis saponaria</name>
    <dbReference type="NCBI Taxonomy" id="3572"/>
    <lineage>
        <taxon>Eukaryota</taxon>
        <taxon>Viridiplantae</taxon>
        <taxon>Streptophyta</taxon>
        <taxon>Embryophyta</taxon>
        <taxon>Tracheophyta</taxon>
        <taxon>Spermatophyta</taxon>
        <taxon>Magnoliopsida</taxon>
        <taxon>eudicotyledons</taxon>
        <taxon>Gunneridae</taxon>
        <taxon>Pentapetalae</taxon>
        <taxon>Caryophyllales</taxon>
        <taxon>Caryophyllaceae</taxon>
        <taxon>Caryophylleae</taxon>
        <taxon>Saponaria</taxon>
    </lineage>
</organism>
<feature type="region of interest" description="Disordered" evidence="1">
    <location>
        <begin position="363"/>
        <end position="428"/>
    </location>
</feature>
<evidence type="ECO:0000313" key="3">
    <source>
        <dbReference type="EMBL" id="KAK9705952.1"/>
    </source>
</evidence>
<feature type="domain" description="Retrotransposon gag" evidence="2">
    <location>
        <begin position="143"/>
        <end position="236"/>
    </location>
</feature>
<sequence>MPRRQSGTDLQFDPEIEATARRLNAERRRRAQQPPPDSTTLESETEREAEVEIESEAESELEPPIMSSIREDSAPKPVVSSSIVKPAIGANNFELKTSLIQFIQTEQFGGSPLENPKEHLNSFLDKSDTIKVNGVTEDAIRLRLFPYSVRGNAKEWLRNCAADSFDTWEKLSNAFLQKFFPPGKTAKFRNDITGFVQYEDESLYEAWERFKELQRQCPHHGIPSYLLVVTFYNAVKPELQMSLNAASGGRLDSMTWSQAKALIEDMAASTYYWRPSGSIRGSKTGSGSVHMMQTQIDELTQQISQLKASSSSSSAQVCILCGVQGHDSGDCVSMPMSEQVNALGARKFDPYSNTYNPGWAHNSRLSYATNNNTQQPPIQTQPKPFNQPPGFHPRPLYQQQQQYQPRPQFQQQNQQYHQSQPPPTQPKSGLELMMEQFVQAQGKKNDELTQSITHISNSVAGVSSSVSQLTSSQKMMKTQIAQLAQQVSELSKTQGQLPGKTEENPRGHVLAVTLRSGKELVDPVVPSKSKAVSITNEIVEIIDETADEPEKDVEEAAPKETVDIPKTPQRVYVPPVPFPQRLAKAKLEKKYGRFVEVLRNLHINIPFLDAISEIPSYGKFLKDLLSRKKKLGDSTTVSLSKECSAILLNKLPVGTQICTPQNEPCDDTGRAC</sequence>
<evidence type="ECO:0000259" key="2">
    <source>
        <dbReference type="Pfam" id="PF03732"/>
    </source>
</evidence>
<dbReference type="Proteomes" id="UP001443914">
    <property type="component" value="Unassembled WGS sequence"/>
</dbReference>
<dbReference type="EMBL" id="JBDFQZ010000007">
    <property type="protein sequence ID" value="KAK9705952.1"/>
    <property type="molecule type" value="Genomic_DNA"/>
</dbReference>
<feature type="compositionally biased region" description="Acidic residues" evidence="1">
    <location>
        <begin position="51"/>
        <end position="61"/>
    </location>
</feature>
<dbReference type="PANTHER" id="PTHR33223:SF11">
    <property type="entry name" value="ELEMENT PROTEIN, PUTATIVE-RELATED"/>
    <property type="match status" value="1"/>
</dbReference>
<dbReference type="InterPro" id="IPR005162">
    <property type="entry name" value="Retrotrans_gag_dom"/>
</dbReference>
<feature type="compositionally biased region" description="Low complexity" evidence="1">
    <location>
        <begin position="369"/>
        <end position="382"/>
    </location>
</feature>
<gene>
    <name evidence="3" type="ORF">RND81_07G094700</name>
</gene>
<keyword evidence="4" id="KW-1185">Reference proteome</keyword>
<accession>A0AAW1JP05</accession>
<evidence type="ECO:0000256" key="1">
    <source>
        <dbReference type="SAM" id="MobiDB-lite"/>
    </source>
</evidence>
<evidence type="ECO:0000313" key="4">
    <source>
        <dbReference type="Proteomes" id="UP001443914"/>
    </source>
</evidence>
<proteinExistence type="predicted"/>
<dbReference type="Pfam" id="PF03732">
    <property type="entry name" value="Retrotrans_gag"/>
    <property type="match status" value="1"/>
</dbReference>
<dbReference type="PANTHER" id="PTHR33223">
    <property type="entry name" value="CCHC-TYPE DOMAIN-CONTAINING PROTEIN"/>
    <property type="match status" value="1"/>
</dbReference>
<feature type="region of interest" description="Disordered" evidence="1">
    <location>
        <begin position="1"/>
        <end position="77"/>
    </location>
</feature>
<comment type="caution">
    <text evidence="3">The sequence shown here is derived from an EMBL/GenBank/DDBJ whole genome shotgun (WGS) entry which is preliminary data.</text>
</comment>